<proteinExistence type="predicted"/>
<accession>G2YNL9</accession>
<dbReference type="Proteomes" id="UP000008177">
    <property type="component" value="Unplaced contigs"/>
</dbReference>
<dbReference type="HOGENOM" id="CLU_2512376_0_0_1"/>
<evidence type="ECO:0000313" key="1">
    <source>
        <dbReference type="EMBL" id="CCD53217.1"/>
    </source>
</evidence>
<sequence>MDGYETDFYLLLYKRRPQGLIRYPSICHFNRCEPESLAAQFQPFLNRTAVIIHLASHSTEVSVHHLPPLAFRKNDLLGRMNELRV</sequence>
<dbReference type="EMBL" id="FQ790346">
    <property type="protein sequence ID" value="CCD53217.1"/>
    <property type="molecule type" value="Genomic_DNA"/>
</dbReference>
<evidence type="ECO:0000313" key="2">
    <source>
        <dbReference type="Proteomes" id="UP000008177"/>
    </source>
</evidence>
<name>G2YNL9_BOTF4</name>
<dbReference type="AlphaFoldDB" id="G2YNL9"/>
<organism evidence="1 2">
    <name type="scientific">Botryotinia fuckeliana (strain T4)</name>
    <name type="common">Noble rot fungus</name>
    <name type="synonym">Botrytis cinerea</name>
    <dbReference type="NCBI Taxonomy" id="999810"/>
    <lineage>
        <taxon>Eukaryota</taxon>
        <taxon>Fungi</taxon>
        <taxon>Dikarya</taxon>
        <taxon>Ascomycota</taxon>
        <taxon>Pezizomycotina</taxon>
        <taxon>Leotiomycetes</taxon>
        <taxon>Helotiales</taxon>
        <taxon>Sclerotiniaceae</taxon>
        <taxon>Botrytis</taxon>
    </lineage>
</organism>
<reference evidence="2" key="1">
    <citation type="journal article" date="2011" name="PLoS Genet.">
        <title>Genomic analysis of the necrotrophic fungal pathogens Sclerotinia sclerotiorum and Botrytis cinerea.</title>
        <authorList>
            <person name="Amselem J."/>
            <person name="Cuomo C.A."/>
            <person name="van Kan J.A."/>
            <person name="Viaud M."/>
            <person name="Benito E.P."/>
            <person name="Couloux A."/>
            <person name="Coutinho P.M."/>
            <person name="de Vries R.P."/>
            <person name="Dyer P.S."/>
            <person name="Fillinger S."/>
            <person name="Fournier E."/>
            <person name="Gout L."/>
            <person name="Hahn M."/>
            <person name="Kohn L."/>
            <person name="Lapalu N."/>
            <person name="Plummer K.M."/>
            <person name="Pradier J.M."/>
            <person name="Quevillon E."/>
            <person name="Sharon A."/>
            <person name="Simon A."/>
            <person name="ten Have A."/>
            <person name="Tudzynski B."/>
            <person name="Tudzynski P."/>
            <person name="Wincker P."/>
            <person name="Andrew M."/>
            <person name="Anthouard V."/>
            <person name="Beever R.E."/>
            <person name="Beffa R."/>
            <person name="Benoit I."/>
            <person name="Bouzid O."/>
            <person name="Brault B."/>
            <person name="Chen Z."/>
            <person name="Choquer M."/>
            <person name="Collemare J."/>
            <person name="Cotton P."/>
            <person name="Danchin E.G."/>
            <person name="Da Silva C."/>
            <person name="Gautier A."/>
            <person name="Giraud C."/>
            <person name="Giraud T."/>
            <person name="Gonzalez C."/>
            <person name="Grossetete S."/>
            <person name="Guldener U."/>
            <person name="Henrissat B."/>
            <person name="Howlett B.J."/>
            <person name="Kodira C."/>
            <person name="Kretschmer M."/>
            <person name="Lappartient A."/>
            <person name="Leroch M."/>
            <person name="Levis C."/>
            <person name="Mauceli E."/>
            <person name="Neuveglise C."/>
            <person name="Oeser B."/>
            <person name="Pearson M."/>
            <person name="Poulain J."/>
            <person name="Poussereau N."/>
            <person name="Quesneville H."/>
            <person name="Rascle C."/>
            <person name="Schumacher J."/>
            <person name="Segurens B."/>
            <person name="Sexton A."/>
            <person name="Silva E."/>
            <person name="Sirven C."/>
            <person name="Soanes D.M."/>
            <person name="Talbot N.J."/>
            <person name="Templeton M."/>
            <person name="Yandava C."/>
            <person name="Yarden O."/>
            <person name="Zeng Q."/>
            <person name="Rollins J.A."/>
            <person name="Lebrun M.H."/>
            <person name="Dickman M."/>
        </authorList>
    </citation>
    <scope>NUCLEOTIDE SEQUENCE [LARGE SCALE GENOMIC DNA]</scope>
    <source>
        <strain evidence="2">T4</strain>
    </source>
</reference>
<protein>
    <submittedName>
        <fullName evidence="1">Uncharacterized protein</fullName>
    </submittedName>
</protein>
<dbReference type="InParanoid" id="G2YNL9"/>
<gene>
    <name evidence="1" type="ORF">BofuT4_uP122360.1</name>
</gene>